<accession>R0KE31</accession>
<organism evidence="2 3">
    <name type="scientific">Anas platyrhynchos</name>
    <name type="common">Mallard</name>
    <name type="synonym">Anas boschas</name>
    <dbReference type="NCBI Taxonomy" id="8839"/>
    <lineage>
        <taxon>Eukaryota</taxon>
        <taxon>Metazoa</taxon>
        <taxon>Chordata</taxon>
        <taxon>Craniata</taxon>
        <taxon>Vertebrata</taxon>
        <taxon>Euteleostomi</taxon>
        <taxon>Archelosauria</taxon>
        <taxon>Archosauria</taxon>
        <taxon>Dinosauria</taxon>
        <taxon>Saurischia</taxon>
        <taxon>Theropoda</taxon>
        <taxon>Coelurosauria</taxon>
        <taxon>Aves</taxon>
        <taxon>Neognathae</taxon>
        <taxon>Galloanserae</taxon>
        <taxon>Anseriformes</taxon>
        <taxon>Anatidae</taxon>
        <taxon>Anatinae</taxon>
        <taxon>Anas</taxon>
    </lineage>
</organism>
<protein>
    <submittedName>
        <fullName evidence="2">Uncharacterized protein</fullName>
    </submittedName>
</protein>
<dbReference type="AlphaFoldDB" id="R0KE31"/>
<name>R0KE31_ANAPL</name>
<evidence type="ECO:0000313" key="3">
    <source>
        <dbReference type="Proteomes" id="UP000296049"/>
    </source>
</evidence>
<gene>
    <name evidence="2" type="ORF">Anapl_01858</name>
</gene>
<feature type="region of interest" description="Disordered" evidence="1">
    <location>
        <begin position="125"/>
        <end position="146"/>
    </location>
</feature>
<keyword evidence="3" id="KW-1185">Reference proteome</keyword>
<sequence>MAVSQDKMPLFPLYGYEAEVCNNVKTYVNDHTSRLAVVNYLYQNCASLPEPLATQGEKRLKLLKSPQLGKAQCPKSADLACVSPNKGSDTGSGSHCSMNYYVVSVCASTHCTRQRQGSCFVGDAGDASDHEQTTSASPAAETQPARAASAALAPIVHTLCAQSRAAQGHEALKTGLCMKGPVSKRKQGGEDPVSGRSRLSAGVTRCFSKPAGSTSFHGTLAEEALKVSLLVVLVDQRRGAQHGYTSEDLAAEQPEEKEKKQQCKCRRLMKDPQNNVCYGVNITNPERTSPVHISAGRNQHIEREVIHIGLEKPQKERAGPQSETAGPSVLSLLLERRETCFKPSCSLTCGKDVLKSSTPLMSTHISPAHPLSPQQLCEVKYLQKEKLGEGHHKTPGEAVSSMLTEDTKVQ</sequence>
<reference evidence="3" key="1">
    <citation type="journal article" date="2013" name="Nat. Genet.">
        <title>The duck genome and transcriptome provide insight into an avian influenza virus reservoir species.</title>
        <authorList>
            <person name="Huang Y."/>
            <person name="Li Y."/>
            <person name="Burt D.W."/>
            <person name="Chen H."/>
            <person name="Zhang Y."/>
            <person name="Qian W."/>
            <person name="Kim H."/>
            <person name="Gan S."/>
            <person name="Zhao Y."/>
            <person name="Li J."/>
            <person name="Yi K."/>
            <person name="Feng H."/>
            <person name="Zhu P."/>
            <person name="Li B."/>
            <person name="Liu Q."/>
            <person name="Fairley S."/>
            <person name="Magor K.E."/>
            <person name="Du Z."/>
            <person name="Hu X."/>
            <person name="Goodman L."/>
            <person name="Tafer H."/>
            <person name="Vignal A."/>
            <person name="Lee T."/>
            <person name="Kim K.W."/>
            <person name="Sheng Z."/>
            <person name="An Y."/>
            <person name="Searle S."/>
            <person name="Herrero J."/>
            <person name="Groenen M.A."/>
            <person name="Crooijmans R.P."/>
            <person name="Faraut T."/>
            <person name="Cai Q."/>
            <person name="Webster R.G."/>
            <person name="Aldridge J.R."/>
            <person name="Warren W.C."/>
            <person name="Bartschat S."/>
            <person name="Kehr S."/>
            <person name="Marz M."/>
            <person name="Stadler P.F."/>
            <person name="Smith J."/>
            <person name="Kraus R.H."/>
            <person name="Zhao Y."/>
            <person name="Ren L."/>
            <person name="Fei J."/>
            <person name="Morisson M."/>
            <person name="Kaiser P."/>
            <person name="Griffin D.K."/>
            <person name="Rao M."/>
            <person name="Pitel F."/>
            <person name="Wang J."/>
            <person name="Li N."/>
        </authorList>
    </citation>
    <scope>NUCLEOTIDE SEQUENCE [LARGE SCALE GENOMIC DNA]</scope>
</reference>
<evidence type="ECO:0000313" key="2">
    <source>
        <dbReference type="EMBL" id="EOB08676.1"/>
    </source>
</evidence>
<feature type="region of interest" description="Disordered" evidence="1">
    <location>
        <begin position="387"/>
        <end position="410"/>
    </location>
</feature>
<evidence type="ECO:0000256" key="1">
    <source>
        <dbReference type="SAM" id="MobiDB-lite"/>
    </source>
</evidence>
<dbReference type="EMBL" id="KB742432">
    <property type="protein sequence ID" value="EOB08676.1"/>
    <property type="molecule type" value="Genomic_DNA"/>
</dbReference>
<dbReference type="Proteomes" id="UP000296049">
    <property type="component" value="Unassembled WGS sequence"/>
</dbReference>
<proteinExistence type="predicted"/>